<dbReference type="PANTHER" id="PTHR37305:SF1">
    <property type="entry name" value="MEMBRANE PROTEIN"/>
    <property type="match status" value="1"/>
</dbReference>
<dbReference type="PATRIC" id="fig|1423783.4.peg.388"/>
<organism evidence="2 3">
    <name type="scientific">Lacticaseibacillus pantheris DSM 15945 = JCM 12539 = NBRC 106106</name>
    <dbReference type="NCBI Taxonomy" id="1423783"/>
    <lineage>
        <taxon>Bacteria</taxon>
        <taxon>Bacillati</taxon>
        <taxon>Bacillota</taxon>
        <taxon>Bacilli</taxon>
        <taxon>Lactobacillales</taxon>
        <taxon>Lactobacillaceae</taxon>
        <taxon>Lacticaseibacillus</taxon>
    </lineage>
</organism>
<protein>
    <recommendedName>
        <fullName evidence="4">ABC transporter permease</fullName>
    </recommendedName>
</protein>
<evidence type="ECO:0000256" key="1">
    <source>
        <dbReference type="SAM" id="Phobius"/>
    </source>
</evidence>
<feature type="transmembrane region" description="Helical" evidence="1">
    <location>
        <begin position="229"/>
        <end position="249"/>
    </location>
</feature>
<comment type="caution">
    <text evidence="2">The sequence shown here is derived from an EMBL/GenBank/DDBJ whole genome shotgun (WGS) entry which is preliminary data.</text>
</comment>
<keyword evidence="1" id="KW-0472">Membrane</keyword>
<name>A0A0R1UBR7_9LACO</name>
<keyword evidence="1" id="KW-0812">Transmembrane</keyword>
<feature type="transmembrane region" description="Helical" evidence="1">
    <location>
        <begin position="56"/>
        <end position="75"/>
    </location>
</feature>
<evidence type="ECO:0000313" key="3">
    <source>
        <dbReference type="Proteomes" id="UP000051922"/>
    </source>
</evidence>
<dbReference type="PANTHER" id="PTHR37305">
    <property type="entry name" value="INTEGRAL MEMBRANE PROTEIN-RELATED"/>
    <property type="match status" value="1"/>
</dbReference>
<feature type="transmembrane region" description="Helical" evidence="1">
    <location>
        <begin position="140"/>
        <end position="163"/>
    </location>
</feature>
<evidence type="ECO:0000313" key="2">
    <source>
        <dbReference type="EMBL" id="KRL88178.1"/>
    </source>
</evidence>
<sequence length="254" mass="28384">MLIRQELYKLFHKTGTWVAMVIMVLMQIGFAVATLKLPDLFSATSLVNEQFVGGELIVFFAIAMTASIIAMEFQYGTIKQLLYRRYYRSQVFVSKIITLLIGLVLMEVLSNAVTWALKFGLFPKVALDAKMTGGRTLIEYYAQSLGADMLTTILLMSLVLLLATLFKSNAAAIVTGIIGYFVASLTGSFLMLLIAQHEWVKWNPFTMLMLSAQVQSPNFAKMTMLSTPVMIYCSLGYTVVLGLIAYLSFRRRSV</sequence>
<feature type="transmembrane region" description="Helical" evidence="1">
    <location>
        <begin position="16"/>
        <end position="36"/>
    </location>
</feature>
<keyword evidence="3" id="KW-1185">Reference proteome</keyword>
<reference evidence="2 3" key="1">
    <citation type="journal article" date="2015" name="Genome Announc.">
        <title>Expanding the biotechnology potential of lactobacilli through comparative genomics of 213 strains and associated genera.</title>
        <authorList>
            <person name="Sun Z."/>
            <person name="Harris H.M."/>
            <person name="McCann A."/>
            <person name="Guo C."/>
            <person name="Argimon S."/>
            <person name="Zhang W."/>
            <person name="Yang X."/>
            <person name="Jeffery I.B."/>
            <person name="Cooney J.C."/>
            <person name="Kagawa T.F."/>
            <person name="Liu W."/>
            <person name="Song Y."/>
            <person name="Salvetti E."/>
            <person name="Wrobel A."/>
            <person name="Rasinkangas P."/>
            <person name="Parkhill J."/>
            <person name="Rea M.C."/>
            <person name="O'Sullivan O."/>
            <person name="Ritari J."/>
            <person name="Douillard F.P."/>
            <person name="Paul Ross R."/>
            <person name="Yang R."/>
            <person name="Briner A.E."/>
            <person name="Felis G.E."/>
            <person name="de Vos W.M."/>
            <person name="Barrangou R."/>
            <person name="Klaenhammer T.R."/>
            <person name="Caufield P.W."/>
            <person name="Cui Y."/>
            <person name="Zhang H."/>
            <person name="O'Toole P.W."/>
        </authorList>
    </citation>
    <scope>NUCLEOTIDE SEQUENCE [LARGE SCALE GENOMIC DNA]</scope>
    <source>
        <strain evidence="2 3">DSM 15945</strain>
    </source>
</reference>
<dbReference type="STRING" id="1423783.FC50_GL000376"/>
<feature type="transmembrane region" description="Helical" evidence="1">
    <location>
        <begin position="170"/>
        <end position="195"/>
    </location>
</feature>
<keyword evidence="1" id="KW-1133">Transmembrane helix</keyword>
<dbReference type="Pfam" id="PF12730">
    <property type="entry name" value="ABC2_membrane_4"/>
    <property type="match status" value="1"/>
</dbReference>
<accession>A0A0R1UBR7</accession>
<dbReference type="EMBL" id="AZFJ01000007">
    <property type="protein sequence ID" value="KRL88178.1"/>
    <property type="molecule type" value="Genomic_DNA"/>
</dbReference>
<feature type="transmembrane region" description="Helical" evidence="1">
    <location>
        <begin position="96"/>
        <end position="117"/>
    </location>
</feature>
<dbReference type="AlphaFoldDB" id="A0A0R1UBR7"/>
<gene>
    <name evidence="2" type="ORF">FC50_GL000376</name>
</gene>
<dbReference type="Proteomes" id="UP000051922">
    <property type="component" value="Unassembled WGS sequence"/>
</dbReference>
<evidence type="ECO:0008006" key="4">
    <source>
        <dbReference type="Google" id="ProtNLM"/>
    </source>
</evidence>
<proteinExistence type="predicted"/>